<accession>A0AAN7BEA4</accession>
<dbReference type="EMBL" id="MU865643">
    <property type="protein sequence ID" value="KAK4220778.1"/>
    <property type="molecule type" value="Genomic_DNA"/>
</dbReference>
<sequence length="370" mass="41133">MLPAALPTARIFTYGWNANYFADAPVQTLLGHANTLLGLIAKNRHLQTRPIIFVASCFGGLIMAEAINRAVQEGSPYRYILLSTVGIVFFATPFHGSDAAKQARWQVLVSGIMGEQTSDQVIQDLEQKHDFVRQRLQKFTEIANAEAVRLPFSCFFETRKTEMLRHILSPVWAKRLATDVTHKILVTECSACLYGFPRQGLDVIHSGMNKFRGPECSNFKLVKDAVKQFAGNASAVLTRRTNSTVKRHWIVPFGRNKEFVGREAILADLLTRILPNTDKADCQRTTIEGLGGVGKTQIALEAAFRIGDALPDCSVFLVPAVDATTFEKTYRAIGQQLKVPGIEEEKADVKALIKAALSRESMGNWFFDNR</sequence>
<organism evidence="1 2">
    <name type="scientific">Podospora fimiseda</name>
    <dbReference type="NCBI Taxonomy" id="252190"/>
    <lineage>
        <taxon>Eukaryota</taxon>
        <taxon>Fungi</taxon>
        <taxon>Dikarya</taxon>
        <taxon>Ascomycota</taxon>
        <taxon>Pezizomycotina</taxon>
        <taxon>Sordariomycetes</taxon>
        <taxon>Sordariomycetidae</taxon>
        <taxon>Sordariales</taxon>
        <taxon>Podosporaceae</taxon>
        <taxon>Podospora</taxon>
    </lineage>
</organism>
<proteinExistence type="predicted"/>
<dbReference type="PANTHER" id="PTHR48182:SF3">
    <property type="entry name" value="DUF676 DOMAIN-CONTAINING PROTEIN"/>
    <property type="match status" value="1"/>
</dbReference>
<dbReference type="Proteomes" id="UP001301958">
    <property type="component" value="Unassembled WGS sequence"/>
</dbReference>
<dbReference type="SUPFAM" id="SSF53474">
    <property type="entry name" value="alpha/beta-Hydrolases"/>
    <property type="match status" value="1"/>
</dbReference>
<dbReference type="InterPro" id="IPR027417">
    <property type="entry name" value="P-loop_NTPase"/>
</dbReference>
<keyword evidence="2" id="KW-1185">Reference proteome</keyword>
<evidence type="ECO:0000313" key="2">
    <source>
        <dbReference type="Proteomes" id="UP001301958"/>
    </source>
</evidence>
<reference evidence="1" key="2">
    <citation type="submission" date="2023-05" db="EMBL/GenBank/DDBJ databases">
        <authorList>
            <consortium name="Lawrence Berkeley National Laboratory"/>
            <person name="Steindorff A."/>
            <person name="Hensen N."/>
            <person name="Bonometti L."/>
            <person name="Westerberg I."/>
            <person name="Brannstrom I.O."/>
            <person name="Guillou S."/>
            <person name="Cros-Aarteil S."/>
            <person name="Calhoun S."/>
            <person name="Haridas S."/>
            <person name="Kuo A."/>
            <person name="Mondo S."/>
            <person name="Pangilinan J."/>
            <person name="Riley R."/>
            <person name="Labutti K."/>
            <person name="Andreopoulos B."/>
            <person name="Lipzen A."/>
            <person name="Chen C."/>
            <person name="Yanf M."/>
            <person name="Daum C."/>
            <person name="Ng V."/>
            <person name="Clum A."/>
            <person name="Ohm R."/>
            <person name="Martin F."/>
            <person name="Silar P."/>
            <person name="Natvig D."/>
            <person name="Lalanne C."/>
            <person name="Gautier V."/>
            <person name="Ament-Velasquez S.L."/>
            <person name="Kruys A."/>
            <person name="Hutchinson M.I."/>
            <person name="Powell A.J."/>
            <person name="Barry K."/>
            <person name="Miller A.N."/>
            <person name="Grigoriev I.V."/>
            <person name="Debuchy R."/>
            <person name="Gladieux P."/>
            <person name="Thoren M.H."/>
            <person name="Johannesson H."/>
        </authorList>
    </citation>
    <scope>NUCLEOTIDE SEQUENCE</scope>
    <source>
        <strain evidence="1">CBS 990.96</strain>
    </source>
</reference>
<dbReference type="AlphaFoldDB" id="A0AAN7BEA4"/>
<name>A0AAN7BEA4_9PEZI</name>
<evidence type="ECO:0000313" key="1">
    <source>
        <dbReference type="EMBL" id="KAK4220778.1"/>
    </source>
</evidence>
<dbReference type="Gene3D" id="3.40.50.300">
    <property type="entry name" value="P-loop containing nucleotide triphosphate hydrolases"/>
    <property type="match status" value="1"/>
</dbReference>
<reference evidence="1" key="1">
    <citation type="journal article" date="2023" name="Mol. Phylogenet. Evol.">
        <title>Genome-scale phylogeny and comparative genomics of the fungal order Sordariales.</title>
        <authorList>
            <person name="Hensen N."/>
            <person name="Bonometti L."/>
            <person name="Westerberg I."/>
            <person name="Brannstrom I.O."/>
            <person name="Guillou S."/>
            <person name="Cros-Aarteil S."/>
            <person name="Calhoun S."/>
            <person name="Haridas S."/>
            <person name="Kuo A."/>
            <person name="Mondo S."/>
            <person name="Pangilinan J."/>
            <person name="Riley R."/>
            <person name="LaButti K."/>
            <person name="Andreopoulos B."/>
            <person name="Lipzen A."/>
            <person name="Chen C."/>
            <person name="Yan M."/>
            <person name="Daum C."/>
            <person name="Ng V."/>
            <person name="Clum A."/>
            <person name="Steindorff A."/>
            <person name="Ohm R.A."/>
            <person name="Martin F."/>
            <person name="Silar P."/>
            <person name="Natvig D.O."/>
            <person name="Lalanne C."/>
            <person name="Gautier V."/>
            <person name="Ament-Velasquez S.L."/>
            <person name="Kruys A."/>
            <person name="Hutchinson M.I."/>
            <person name="Powell A.J."/>
            <person name="Barry K."/>
            <person name="Miller A.N."/>
            <person name="Grigoriev I.V."/>
            <person name="Debuchy R."/>
            <person name="Gladieux P."/>
            <person name="Hiltunen Thoren M."/>
            <person name="Johannesson H."/>
        </authorList>
    </citation>
    <scope>NUCLEOTIDE SEQUENCE</scope>
    <source>
        <strain evidence="1">CBS 990.96</strain>
    </source>
</reference>
<dbReference type="PANTHER" id="PTHR48182">
    <property type="entry name" value="PROTEIN SERAC1"/>
    <property type="match status" value="1"/>
</dbReference>
<dbReference type="Gene3D" id="3.40.50.1820">
    <property type="entry name" value="alpha/beta hydrolase"/>
    <property type="match status" value="1"/>
</dbReference>
<dbReference type="InterPro" id="IPR029058">
    <property type="entry name" value="AB_hydrolase_fold"/>
</dbReference>
<gene>
    <name evidence="1" type="ORF">QBC38DRAFT_449744</name>
</gene>
<dbReference type="InterPro" id="IPR052374">
    <property type="entry name" value="SERAC1"/>
</dbReference>
<comment type="caution">
    <text evidence="1">The sequence shown here is derived from an EMBL/GenBank/DDBJ whole genome shotgun (WGS) entry which is preliminary data.</text>
</comment>
<protein>
    <submittedName>
        <fullName evidence="1">Uncharacterized protein</fullName>
    </submittedName>
</protein>
<dbReference type="SUPFAM" id="SSF52540">
    <property type="entry name" value="P-loop containing nucleoside triphosphate hydrolases"/>
    <property type="match status" value="1"/>
</dbReference>